<dbReference type="InterPro" id="IPR020831">
    <property type="entry name" value="GlycerAld/Erythrose_P_DH"/>
</dbReference>
<accession>A0A919LY12</accession>
<dbReference type="SUPFAM" id="SSF55347">
    <property type="entry name" value="Glyceraldehyde-3-phosphate dehydrogenase-like, C-terminal domain"/>
    <property type="match status" value="1"/>
</dbReference>
<organism evidence="4 5">
    <name type="scientific">Klebsiella pneumoniae</name>
    <dbReference type="NCBI Taxonomy" id="573"/>
    <lineage>
        <taxon>Bacteria</taxon>
        <taxon>Pseudomonadati</taxon>
        <taxon>Pseudomonadota</taxon>
        <taxon>Gammaproteobacteria</taxon>
        <taxon>Enterobacterales</taxon>
        <taxon>Enterobacteriaceae</taxon>
        <taxon>Klebsiella/Raoultella group</taxon>
        <taxon>Klebsiella</taxon>
        <taxon>Klebsiella pneumoniae complex</taxon>
    </lineage>
</organism>
<dbReference type="GO" id="GO:0016620">
    <property type="term" value="F:oxidoreductase activity, acting on the aldehyde or oxo group of donors, NAD or NADP as acceptor"/>
    <property type="evidence" value="ECO:0007669"/>
    <property type="project" value="InterPro"/>
</dbReference>
<dbReference type="PRINTS" id="PR00078">
    <property type="entry name" value="G3PDHDRGNASE"/>
</dbReference>
<protein>
    <recommendedName>
        <fullName evidence="3">Glyceraldehyde 3-phosphate dehydrogenase catalytic domain-containing protein</fullName>
    </recommendedName>
</protein>
<feature type="region of interest" description="Disordered" evidence="2">
    <location>
        <begin position="1"/>
        <end position="21"/>
    </location>
</feature>
<name>A0A919LY12_KLEPN</name>
<dbReference type="AlphaFoldDB" id="A0A919LY12"/>
<keyword evidence="1" id="KW-0560">Oxidoreductase</keyword>
<evidence type="ECO:0000259" key="3">
    <source>
        <dbReference type="Pfam" id="PF02800"/>
    </source>
</evidence>
<evidence type="ECO:0000256" key="2">
    <source>
        <dbReference type="SAM" id="MobiDB-lite"/>
    </source>
</evidence>
<dbReference type="EMBL" id="BNFF01000001">
    <property type="protein sequence ID" value="GHK51987.1"/>
    <property type="molecule type" value="Genomic_DNA"/>
</dbReference>
<evidence type="ECO:0000313" key="4">
    <source>
        <dbReference type="EMBL" id="GHK51987.1"/>
    </source>
</evidence>
<evidence type="ECO:0000313" key="5">
    <source>
        <dbReference type="Proteomes" id="UP000655094"/>
    </source>
</evidence>
<dbReference type="InterPro" id="IPR020829">
    <property type="entry name" value="GlycerAld_3-P_DH_cat"/>
</dbReference>
<proteinExistence type="predicted"/>
<gene>
    <name evidence="4" type="ORF">KPZU09_17230</name>
</gene>
<comment type="caution">
    <text evidence="4">The sequence shown here is derived from an EMBL/GenBank/DDBJ whole genome shotgun (WGS) entry which is preliminary data.</text>
</comment>
<feature type="domain" description="Glyceraldehyde 3-phosphate dehydrogenase catalytic" evidence="3">
    <location>
        <begin position="17"/>
        <end position="127"/>
    </location>
</feature>
<dbReference type="Pfam" id="PF02800">
    <property type="entry name" value="Gp_dh_C"/>
    <property type="match status" value="1"/>
</dbReference>
<dbReference type="PANTHER" id="PTHR43148">
    <property type="entry name" value="GLYCERALDEHYDE-3-PHOSPHATE DEHYDROGENASE 2"/>
    <property type="match status" value="1"/>
</dbReference>
<dbReference type="Gene3D" id="3.30.360.10">
    <property type="entry name" value="Dihydrodipicolinate Reductase, domain 2"/>
    <property type="match status" value="1"/>
</dbReference>
<evidence type="ECO:0000256" key="1">
    <source>
        <dbReference type="ARBA" id="ARBA00023002"/>
    </source>
</evidence>
<sequence length="146" mass="15594">MRRTIVAGGAEEESLTTIPPTPAGAGKAIGLVIPALSGKLKGHAQRVPTKTGSVTELVSVLEKKVTADEVNQAMRQAADGNESFGYTEEEIVSSDIIGSHFGSIYDATQLEIVEAGGVQLVKTVAWYDNEYGFVTQLIRVLEKFAR</sequence>
<dbReference type="Proteomes" id="UP000655094">
    <property type="component" value="Unassembled WGS sequence"/>
</dbReference>
<reference evidence="4" key="1">
    <citation type="submission" date="2020-10" db="EMBL/GenBank/DDBJ databases">
        <title>Genome Sequence of ESBL Producing Zambian Clinical Strains.</title>
        <authorList>
            <person name="Shawa M."/>
            <person name="Furuta Y."/>
            <person name="Simbotwe M."/>
            <person name="Mulenga E."/>
            <person name="Mubanga M."/>
            <person name="Mulenga G."/>
            <person name="Kaile C."/>
            <person name="Zorigt T."/>
            <person name="Hang'ombe B."/>
            <person name="Higashi H."/>
        </authorList>
    </citation>
    <scope>NUCLEOTIDE SEQUENCE</scope>
    <source>
        <strain evidence="4">Zam_UTH_09</strain>
    </source>
</reference>